<proteinExistence type="predicted"/>
<organism evidence="1">
    <name type="scientific">Rhizophora mucronata</name>
    <name type="common">Asiatic mangrove</name>
    <dbReference type="NCBI Taxonomy" id="61149"/>
    <lineage>
        <taxon>Eukaryota</taxon>
        <taxon>Viridiplantae</taxon>
        <taxon>Streptophyta</taxon>
        <taxon>Embryophyta</taxon>
        <taxon>Tracheophyta</taxon>
        <taxon>Spermatophyta</taxon>
        <taxon>Magnoliopsida</taxon>
        <taxon>eudicotyledons</taxon>
        <taxon>Gunneridae</taxon>
        <taxon>Pentapetalae</taxon>
        <taxon>rosids</taxon>
        <taxon>fabids</taxon>
        <taxon>Malpighiales</taxon>
        <taxon>Rhizophoraceae</taxon>
        <taxon>Rhizophora</taxon>
    </lineage>
</organism>
<dbReference type="AlphaFoldDB" id="A0A2P2QMZ0"/>
<protein>
    <submittedName>
        <fullName evidence="1">Uncharacterized protein</fullName>
    </submittedName>
</protein>
<reference evidence="1" key="1">
    <citation type="submission" date="2018-02" db="EMBL/GenBank/DDBJ databases">
        <title>Rhizophora mucronata_Transcriptome.</title>
        <authorList>
            <person name="Meera S.P."/>
            <person name="Sreeshan A."/>
            <person name="Augustine A."/>
        </authorList>
    </citation>
    <scope>NUCLEOTIDE SEQUENCE</scope>
    <source>
        <tissue evidence="1">Leaf</tissue>
    </source>
</reference>
<name>A0A2P2QMZ0_RHIMU</name>
<accession>A0A2P2QMZ0</accession>
<dbReference type="EMBL" id="GGEC01087791">
    <property type="protein sequence ID" value="MBX68275.1"/>
    <property type="molecule type" value="Transcribed_RNA"/>
</dbReference>
<evidence type="ECO:0000313" key="1">
    <source>
        <dbReference type="EMBL" id="MBX68275.1"/>
    </source>
</evidence>
<sequence>MAGGPPYTLNETHLKGSQCTRLPHCGSRKGI</sequence>